<evidence type="ECO:0000256" key="8">
    <source>
        <dbReference type="ARBA" id="ARBA00023010"/>
    </source>
</evidence>
<gene>
    <name evidence="12" type="primary">secG</name>
    <name evidence="12" type="ORF">PQO03_07050</name>
</gene>
<dbReference type="EMBL" id="CP117811">
    <property type="protein sequence ID" value="WDE95474.1"/>
    <property type="molecule type" value="Genomic_DNA"/>
</dbReference>
<evidence type="ECO:0000256" key="7">
    <source>
        <dbReference type="ARBA" id="ARBA00022989"/>
    </source>
</evidence>
<feature type="region of interest" description="Disordered" evidence="11">
    <location>
        <begin position="103"/>
        <end position="127"/>
    </location>
</feature>
<evidence type="ECO:0000256" key="5">
    <source>
        <dbReference type="ARBA" id="ARBA00022692"/>
    </source>
</evidence>
<accession>A0ABY7VQ84</accession>
<keyword evidence="5 10" id="KW-0812">Transmembrane</keyword>
<dbReference type="InterPro" id="IPR004692">
    <property type="entry name" value="SecG"/>
</dbReference>
<dbReference type="Pfam" id="PF03840">
    <property type="entry name" value="SecG"/>
    <property type="match status" value="1"/>
</dbReference>
<name>A0ABY7VQ84_9BACT</name>
<dbReference type="NCBIfam" id="TIGR00810">
    <property type="entry name" value="secG"/>
    <property type="match status" value="1"/>
</dbReference>
<keyword evidence="6 10" id="KW-0653">Protein transport</keyword>
<comment type="function">
    <text evidence="10">Involved in protein export. Participates in an early event of protein translocation.</text>
</comment>
<dbReference type="RefSeq" id="WP_274149062.1">
    <property type="nucleotide sequence ID" value="NZ_CP117811.1"/>
</dbReference>
<comment type="subcellular location">
    <subcellularLocation>
        <location evidence="1 10">Cell membrane</location>
        <topology evidence="1 10">Multi-pass membrane protein</topology>
    </subcellularLocation>
</comment>
<keyword evidence="7 10" id="KW-1133">Transmembrane helix</keyword>
<evidence type="ECO:0000256" key="1">
    <source>
        <dbReference type="ARBA" id="ARBA00004651"/>
    </source>
</evidence>
<evidence type="ECO:0000256" key="6">
    <source>
        <dbReference type="ARBA" id="ARBA00022927"/>
    </source>
</evidence>
<evidence type="ECO:0000256" key="2">
    <source>
        <dbReference type="ARBA" id="ARBA00008445"/>
    </source>
</evidence>
<keyword evidence="8 10" id="KW-0811">Translocation</keyword>
<comment type="similarity">
    <text evidence="2 10">Belongs to the SecG family.</text>
</comment>
<evidence type="ECO:0000256" key="9">
    <source>
        <dbReference type="ARBA" id="ARBA00023136"/>
    </source>
</evidence>
<keyword evidence="4 10" id="KW-1003">Cell membrane</keyword>
<proteinExistence type="inferred from homology"/>
<evidence type="ECO:0000256" key="4">
    <source>
        <dbReference type="ARBA" id="ARBA00022475"/>
    </source>
</evidence>
<dbReference type="PANTHER" id="PTHR34182">
    <property type="entry name" value="PROTEIN-EXPORT MEMBRANE PROTEIN SECG"/>
    <property type="match status" value="1"/>
</dbReference>
<keyword evidence="3 10" id="KW-0813">Transport</keyword>
<comment type="caution">
    <text evidence="10">Lacks conserved residue(s) required for the propagation of feature annotation.</text>
</comment>
<dbReference type="Proteomes" id="UP001214250">
    <property type="component" value="Chromosome 1"/>
</dbReference>
<evidence type="ECO:0000313" key="13">
    <source>
        <dbReference type="Proteomes" id="UP001214250"/>
    </source>
</evidence>
<keyword evidence="9 10" id="KW-0472">Membrane</keyword>
<evidence type="ECO:0000256" key="10">
    <source>
        <dbReference type="RuleBase" id="RU365087"/>
    </source>
</evidence>
<protein>
    <recommendedName>
        <fullName evidence="10">Protein-export membrane protein SecG</fullName>
    </recommendedName>
</protein>
<evidence type="ECO:0000313" key="12">
    <source>
        <dbReference type="EMBL" id="WDE95474.1"/>
    </source>
</evidence>
<sequence>MSSVLLAIVVLLAVLIIVSVLMQPSKADGGLGGLASGMTSDVLGASSNDFLAKATWWMFGLFIVTILFFGKMTATENAEKLQEKNTKSTLELQVPAKAEEAIPAKVEEVKSETDATSEKVEEEKSAE</sequence>
<feature type="transmembrane region" description="Helical" evidence="10">
    <location>
        <begin position="51"/>
        <end position="70"/>
    </location>
</feature>
<organism evidence="12 13">
    <name type="scientific">Lentisphaera profundi</name>
    <dbReference type="NCBI Taxonomy" id="1658616"/>
    <lineage>
        <taxon>Bacteria</taxon>
        <taxon>Pseudomonadati</taxon>
        <taxon>Lentisphaerota</taxon>
        <taxon>Lentisphaeria</taxon>
        <taxon>Lentisphaerales</taxon>
        <taxon>Lentisphaeraceae</taxon>
        <taxon>Lentisphaera</taxon>
    </lineage>
</organism>
<keyword evidence="13" id="KW-1185">Reference proteome</keyword>
<reference evidence="12 13" key="1">
    <citation type="submission" date="2023-02" db="EMBL/GenBank/DDBJ databases">
        <title>Genome sequence of Lentisphaera profundi SAORIC-696.</title>
        <authorList>
            <person name="Kim e."/>
            <person name="Cho J.-C."/>
            <person name="Choi A."/>
            <person name="Kang I."/>
        </authorList>
    </citation>
    <scope>NUCLEOTIDE SEQUENCE [LARGE SCALE GENOMIC DNA]</scope>
    <source>
        <strain evidence="12 13">SAORIC-696</strain>
    </source>
</reference>
<evidence type="ECO:0000256" key="3">
    <source>
        <dbReference type="ARBA" id="ARBA00022448"/>
    </source>
</evidence>
<dbReference type="PANTHER" id="PTHR34182:SF1">
    <property type="entry name" value="PROTEIN-EXPORT MEMBRANE PROTEIN SECG"/>
    <property type="match status" value="1"/>
</dbReference>
<evidence type="ECO:0000256" key="11">
    <source>
        <dbReference type="SAM" id="MobiDB-lite"/>
    </source>
</evidence>